<feature type="compositionally biased region" description="Low complexity" evidence="1">
    <location>
        <begin position="69"/>
        <end position="97"/>
    </location>
</feature>
<dbReference type="EMBL" id="JADGJQ010000127">
    <property type="protein sequence ID" value="KAJ3168086.1"/>
    <property type="molecule type" value="Genomic_DNA"/>
</dbReference>
<name>A0AAD5TBS5_9FUNG</name>
<feature type="region of interest" description="Disordered" evidence="1">
    <location>
        <begin position="1"/>
        <end position="36"/>
    </location>
</feature>
<protein>
    <submittedName>
        <fullName evidence="2">Uncharacterized protein</fullName>
    </submittedName>
</protein>
<accession>A0AAD5TBS5</accession>
<feature type="region of interest" description="Disordered" evidence="1">
    <location>
        <begin position="67"/>
        <end position="217"/>
    </location>
</feature>
<evidence type="ECO:0000313" key="3">
    <source>
        <dbReference type="Proteomes" id="UP001212152"/>
    </source>
</evidence>
<evidence type="ECO:0000256" key="1">
    <source>
        <dbReference type="SAM" id="MobiDB-lite"/>
    </source>
</evidence>
<evidence type="ECO:0000313" key="2">
    <source>
        <dbReference type="EMBL" id="KAJ3168086.1"/>
    </source>
</evidence>
<keyword evidence="3" id="KW-1185">Reference proteome</keyword>
<feature type="compositionally biased region" description="Gly residues" evidence="1">
    <location>
        <begin position="196"/>
        <end position="207"/>
    </location>
</feature>
<dbReference type="Proteomes" id="UP001212152">
    <property type="component" value="Unassembled WGS sequence"/>
</dbReference>
<feature type="compositionally biased region" description="Low complexity" evidence="1">
    <location>
        <begin position="1"/>
        <end position="14"/>
    </location>
</feature>
<comment type="caution">
    <text evidence="2">The sequence shown here is derived from an EMBL/GenBank/DDBJ whole genome shotgun (WGS) entry which is preliminary data.</text>
</comment>
<reference evidence="2" key="1">
    <citation type="submission" date="2020-05" db="EMBL/GenBank/DDBJ databases">
        <title>Phylogenomic resolution of chytrid fungi.</title>
        <authorList>
            <person name="Stajich J.E."/>
            <person name="Amses K."/>
            <person name="Simmons R."/>
            <person name="Seto K."/>
            <person name="Myers J."/>
            <person name="Bonds A."/>
            <person name="Quandt C.A."/>
            <person name="Barry K."/>
            <person name="Liu P."/>
            <person name="Grigoriev I."/>
            <person name="Longcore J.E."/>
            <person name="James T.Y."/>
        </authorList>
    </citation>
    <scope>NUCLEOTIDE SEQUENCE</scope>
    <source>
        <strain evidence="2">JEL0379</strain>
    </source>
</reference>
<dbReference type="AlphaFoldDB" id="A0AAD5TBS5"/>
<proteinExistence type="predicted"/>
<organism evidence="2 3">
    <name type="scientific">Geranomyces variabilis</name>
    <dbReference type="NCBI Taxonomy" id="109894"/>
    <lineage>
        <taxon>Eukaryota</taxon>
        <taxon>Fungi</taxon>
        <taxon>Fungi incertae sedis</taxon>
        <taxon>Chytridiomycota</taxon>
        <taxon>Chytridiomycota incertae sedis</taxon>
        <taxon>Chytridiomycetes</taxon>
        <taxon>Spizellomycetales</taxon>
        <taxon>Powellomycetaceae</taxon>
        <taxon>Geranomyces</taxon>
    </lineage>
</organism>
<gene>
    <name evidence="2" type="ORF">HDU87_001257</name>
</gene>
<sequence>MPRQEQQPQQQQAQMSSLPRTSGGGSEEVLIPMALSEDNLRAHTKAHSTTPKSDFDAVIRSWASDVGLASSSSLTPASPSSSSSATPISPTTAASGSNPNPAIPTGSGGDSGLTHGMRAMGLSSSRTVGGGSGGGVVVPAGSLPNLAPRRVAGSGATGGGRDASGGSREVGPGGRTRAGASDFRRASDPSLAAAQGGAGGGGSGGGPTSSTPAGRNSRLVCRLKVETEKGQYQMLPVHENDDPLELARAFCRDYRLPTWVHSLENHIRVAKRTYAA</sequence>